<dbReference type="EMBL" id="LAZR01000051">
    <property type="protein sequence ID" value="KKN98595.1"/>
    <property type="molecule type" value="Genomic_DNA"/>
</dbReference>
<protein>
    <submittedName>
        <fullName evidence="1">Uncharacterized protein</fullName>
    </submittedName>
</protein>
<name>A0A0F9V047_9ZZZZ</name>
<dbReference type="AlphaFoldDB" id="A0A0F9V047"/>
<proteinExistence type="predicted"/>
<accession>A0A0F9V047</accession>
<comment type="caution">
    <text evidence="1">The sequence shown here is derived from an EMBL/GenBank/DDBJ whole genome shotgun (WGS) entry which is preliminary data.</text>
</comment>
<organism evidence="1">
    <name type="scientific">marine sediment metagenome</name>
    <dbReference type="NCBI Taxonomy" id="412755"/>
    <lineage>
        <taxon>unclassified sequences</taxon>
        <taxon>metagenomes</taxon>
        <taxon>ecological metagenomes</taxon>
    </lineage>
</organism>
<gene>
    <name evidence="1" type="ORF">LCGC14_0147070</name>
</gene>
<evidence type="ECO:0000313" key="1">
    <source>
        <dbReference type="EMBL" id="KKN98595.1"/>
    </source>
</evidence>
<reference evidence="1" key="1">
    <citation type="journal article" date="2015" name="Nature">
        <title>Complex archaea that bridge the gap between prokaryotes and eukaryotes.</title>
        <authorList>
            <person name="Spang A."/>
            <person name="Saw J.H."/>
            <person name="Jorgensen S.L."/>
            <person name="Zaremba-Niedzwiedzka K."/>
            <person name="Martijn J."/>
            <person name="Lind A.E."/>
            <person name="van Eijk R."/>
            <person name="Schleper C."/>
            <person name="Guy L."/>
            <person name="Ettema T.J."/>
        </authorList>
    </citation>
    <scope>NUCLEOTIDE SEQUENCE</scope>
</reference>
<sequence length="138" mass="15497">MTKDNGALIESQRTPTEALSQIIPRFVSKKGDTITLDITTRGEDVQYSLFPSGKYFRNIHDTSVQIDTVFGELLGVKPVVTFDKTGYPIPATFDAGDESLDQPAHCFFIDLKGFKSKAIADEQMFVERIFEQLSTRVR</sequence>